<sequence length="203" mass="21797">MDLLTYLDTHLLTEAALLAAAGIDSPTLVALQSRGMVPQPAYRLALTVRCTSFFGSHAEDATRRYYAVGTPAWIAAVRTLDGESAARALFERRYLARLHALDPAATADLPAEWRGFLDGTYGLCTKSGLPEDIAAKEWAATTITRLIAQPESDPNSDHTALHAAVDLLDAASSPFAPHERARSSRHRLVDAVRARFGLAGATG</sequence>
<reference evidence="2" key="2">
    <citation type="submission" date="2019-07" db="EMBL/GenBank/DDBJ databases">
        <authorList>
            <person name="Whitman W."/>
            <person name="Huntemann M."/>
            <person name="Clum A."/>
            <person name="Pillay M."/>
            <person name="Palaniappan K."/>
            <person name="Varghese N."/>
            <person name="Mikhailova N."/>
            <person name="Stamatis D."/>
            <person name="Reddy T."/>
            <person name="Daum C."/>
            <person name="Shapiro N."/>
            <person name="Ivanova N."/>
            <person name="Kyrpides N."/>
            <person name="Woyke T."/>
        </authorList>
    </citation>
    <scope>NUCLEOTIDE SEQUENCE</scope>
    <source>
        <strain evidence="2">CGMCC 1.10685</strain>
    </source>
</reference>
<dbReference type="EMBL" id="CP046904">
    <property type="protein sequence ID" value="QGZ40473.1"/>
    <property type="molecule type" value="Genomic_DNA"/>
</dbReference>
<dbReference type="AlphaFoldDB" id="A0A562PNB4"/>
<dbReference type="RefSeq" id="WP_145876975.1">
    <property type="nucleotide sequence ID" value="NZ_CP046904.1"/>
</dbReference>
<dbReference type="Proteomes" id="UP000437862">
    <property type="component" value="Chromosome"/>
</dbReference>
<reference evidence="1 4" key="3">
    <citation type="submission" date="2019-12" db="EMBL/GenBank/DDBJ databases">
        <title>Draft Genome Sequences of Six Type Strains of the Genus Massilia.</title>
        <authorList>
            <person name="Miess H."/>
            <person name="Frediansyah A."/>
            <person name="Goeker M."/>
            <person name="Gross H."/>
        </authorList>
    </citation>
    <scope>NUCLEOTIDE SEQUENCE [LARGE SCALE GENOMIC DNA]</scope>
    <source>
        <strain evidence="1 4">DSM 26639</strain>
    </source>
</reference>
<evidence type="ECO:0000313" key="3">
    <source>
        <dbReference type="Proteomes" id="UP000315112"/>
    </source>
</evidence>
<dbReference type="OrthoDB" id="7840905at2"/>
<evidence type="ECO:0000313" key="4">
    <source>
        <dbReference type="Proteomes" id="UP000437862"/>
    </source>
</evidence>
<gene>
    <name evidence="1" type="ORF">GO485_16360</name>
    <name evidence="2" type="ORF">IP92_03344</name>
</gene>
<dbReference type="Proteomes" id="UP000315112">
    <property type="component" value="Unassembled WGS sequence"/>
</dbReference>
<protein>
    <submittedName>
        <fullName evidence="2">Uncharacterized protein</fullName>
    </submittedName>
</protein>
<proteinExistence type="predicted"/>
<reference evidence="2 3" key="1">
    <citation type="journal article" date="2015" name="Stand. Genomic Sci.">
        <title>Genomic Encyclopedia of Bacterial and Archaeal Type Strains, Phase III: the genomes of soil and plant-associated and newly described type strains.</title>
        <authorList>
            <person name="Whitman W.B."/>
            <person name="Woyke T."/>
            <person name="Klenk H.P."/>
            <person name="Zhou Y."/>
            <person name="Lilburn T.G."/>
            <person name="Beck B.J."/>
            <person name="De Vos P."/>
            <person name="Vandamme P."/>
            <person name="Eisen J.A."/>
            <person name="Garrity G."/>
            <person name="Hugenholtz P."/>
            <person name="Kyrpides N.C."/>
        </authorList>
    </citation>
    <scope>NUCLEOTIDE SEQUENCE [LARGE SCALE GENOMIC DNA]</scope>
    <source>
        <strain evidence="2 3">CGMCC 1.10685</strain>
    </source>
</reference>
<dbReference type="Pfam" id="PF19531">
    <property type="entry name" value="DUF6058"/>
    <property type="match status" value="1"/>
</dbReference>
<evidence type="ECO:0000313" key="1">
    <source>
        <dbReference type="EMBL" id="QGZ40473.1"/>
    </source>
</evidence>
<name>A0A562PNB4_9BURK</name>
<evidence type="ECO:0000313" key="2">
    <source>
        <dbReference type="EMBL" id="TWI45914.1"/>
    </source>
</evidence>
<keyword evidence="4" id="KW-1185">Reference proteome</keyword>
<accession>A0A562PNB4</accession>
<dbReference type="InterPro" id="IPR045694">
    <property type="entry name" value="DUF6058"/>
</dbReference>
<dbReference type="EMBL" id="VLKW01000006">
    <property type="protein sequence ID" value="TWI45914.1"/>
    <property type="molecule type" value="Genomic_DNA"/>
</dbReference>
<organism evidence="2 3">
    <name type="scientific">Pseudoduganella flava</name>
    <dbReference type="NCBI Taxonomy" id="871742"/>
    <lineage>
        <taxon>Bacteria</taxon>
        <taxon>Pseudomonadati</taxon>
        <taxon>Pseudomonadota</taxon>
        <taxon>Betaproteobacteria</taxon>
        <taxon>Burkholderiales</taxon>
        <taxon>Oxalobacteraceae</taxon>
        <taxon>Telluria group</taxon>
        <taxon>Pseudoduganella</taxon>
    </lineage>
</organism>